<feature type="compositionally biased region" description="Low complexity" evidence="12">
    <location>
        <begin position="883"/>
        <end position="924"/>
    </location>
</feature>
<feature type="domain" description="Ig-like" evidence="14">
    <location>
        <begin position="378"/>
        <end position="467"/>
    </location>
</feature>
<keyword evidence="7 13" id="KW-1133">Transmembrane helix</keyword>
<comment type="subcellular location">
    <subcellularLocation>
        <location evidence="1">Cell membrane</location>
        <topology evidence="1">Single-pass type I membrane protein</topology>
    </subcellularLocation>
</comment>
<evidence type="ECO:0000256" key="1">
    <source>
        <dbReference type="ARBA" id="ARBA00004251"/>
    </source>
</evidence>
<dbReference type="Gene3D" id="2.60.40.10">
    <property type="entry name" value="Immunoglobulins"/>
    <property type="match status" value="7"/>
</dbReference>
<feature type="compositionally biased region" description="Polar residues" evidence="12">
    <location>
        <begin position="959"/>
        <end position="972"/>
    </location>
</feature>
<feature type="compositionally biased region" description="Low complexity" evidence="12">
    <location>
        <begin position="771"/>
        <end position="780"/>
    </location>
</feature>
<evidence type="ECO:0000256" key="10">
    <source>
        <dbReference type="ARBA" id="ARBA00023180"/>
    </source>
</evidence>
<feature type="domain" description="Ig-like" evidence="14">
    <location>
        <begin position="280"/>
        <end position="373"/>
    </location>
</feature>
<dbReference type="SUPFAM" id="SSF49265">
    <property type="entry name" value="Fibronectin type III"/>
    <property type="match status" value="1"/>
</dbReference>
<feature type="compositionally biased region" description="Pro residues" evidence="12">
    <location>
        <begin position="944"/>
        <end position="953"/>
    </location>
</feature>
<dbReference type="InterPro" id="IPR003598">
    <property type="entry name" value="Ig_sub2"/>
</dbReference>
<evidence type="ECO:0000259" key="15">
    <source>
        <dbReference type="PROSITE" id="PS50853"/>
    </source>
</evidence>
<comment type="caution">
    <text evidence="16">The sequence shown here is derived from an EMBL/GenBank/DDBJ whole genome shotgun (WGS) entry which is preliminary data.</text>
</comment>
<feature type="domain" description="Ig-like" evidence="14">
    <location>
        <begin position="1"/>
        <end position="85"/>
    </location>
</feature>
<dbReference type="PANTHER" id="PTHR12231">
    <property type="entry name" value="CTX-RELATED TYPE I TRANSMEMBRANE PROTEIN"/>
    <property type="match status" value="1"/>
</dbReference>
<dbReference type="CDD" id="cd00063">
    <property type="entry name" value="FN3"/>
    <property type="match status" value="2"/>
</dbReference>
<evidence type="ECO:0000313" key="17">
    <source>
        <dbReference type="Proteomes" id="UP000287033"/>
    </source>
</evidence>
<keyword evidence="10" id="KW-0325">Glycoprotein</keyword>
<evidence type="ECO:0000256" key="2">
    <source>
        <dbReference type="ARBA" id="ARBA00022475"/>
    </source>
</evidence>
<dbReference type="PANTHER" id="PTHR12231:SF239">
    <property type="entry name" value="NEURAL CELL ADHESION MOLECULE 1"/>
    <property type="match status" value="1"/>
</dbReference>
<keyword evidence="2" id="KW-1003">Cell membrane</keyword>
<dbReference type="InterPro" id="IPR013098">
    <property type="entry name" value="Ig_I-set"/>
</dbReference>
<dbReference type="Pfam" id="PF13927">
    <property type="entry name" value="Ig_3"/>
    <property type="match status" value="2"/>
</dbReference>
<evidence type="ECO:0000256" key="13">
    <source>
        <dbReference type="SAM" id="Phobius"/>
    </source>
</evidence>
<dbReference type="PROSITE" id="PS50835">
    <property type="entry name" value="IG_LIKE"/>
    <property type="match status" value="5"/>
</dbReference>
<dbReference type="FunFam" id="2.60.40.10:FF:000173">
    <property type="entry name" value="Neural cell adhesion molecule 1"/>
    <property type="match status" value="1"/>
</dbReference>
<keyword evidence="11" id="KW-0393">Immunoglobulin domain</keyword>
<sequence length="1101" mass="118207">MPSQGEVSVGDSKFFLCTATGDVSSISWYLPNGQKIDPNQQRIAVATVNEISSSLTLYSARIDDAGIYKCVATSKDGNDSEATVNVKIYQKLEFRNAPSPQEFKVGDDAVVICDSVSSPPPTITWKHRGRDVLMKKDDRFTMLPNNYLQIRRIKKTDEGTYRCEGIIAARGEIKFKDIRVIVNVPPSIHPRDMVVNATAHSGQSVTLTCDSDGFPQPEVTWMRDDVVIEADGNKYIMNEDGSELTINKISKRDDGDYICIAQNKAGDAELEITLRVFVKPEITYVENKTAVELEEQITLTCEAKGDPTPTIVWMKGTHTYKDGEQTMDGRIEVQSHARVSSLTLKDIQHTDSGEYICKAKNSIGQDSESMYLEVQYAPKLQGTVTVYTWEGNAVNITCEVLAHPVALVTWFRDGQQLPSSNYSSIKIYSTRSTNYLQVTPDSENDFGPYNCTASNRVGVESKEFILVQAETPSAPTILDTVPYSSTVQVKVEEPESTGGVPILKYLVEWKEKDTEEWFTKNADAREVLRSDNVIMVSGLTPETMYSLRLSAINGKGIGDASQITKFKTEPVREPSPPKLEGKVLGSGNVFKVNWIKQDDGGSPIQHYLVRYKAKHHSDWKPEMRLPSDSEYVILANLEWNSEYEVYVVAENLQGKSEAGSVSFRTSVEPTVIPEVDPSDGSGLGTGAIVGILIVVFLILLVAVDVTCYFINKCGLLMCIAVNFCGQPGPGSKGKDMEEGKAAFSKDESKEPIVEVRTEEERTPNHDGGSQTEPNETTPLTEPEHAADTQATVEDMLPSVTTVTTNSDTITETFATAQNSPTSETTTLTSSAALPASTTPEPSPASAAPPHSPKAAVASPTSPSTKSQTETTPIVAPLVDLSDAPVSVSATPASAPASVSSPPSSTPTSSNPVSNVNSNQASAPPVAGAAEEVTKGPANNKSGPVPSPGNPASPPATSAQQQPKPEAPTTTKSPEIEAAKPNPVKSPVEPTNNSTSVKNEAATDSSKKPSQGEDFPVDGGTFKTSDIDLAKDVFAALGTSSLPTMAGGKAADLAPSIADAALPSAPAKEEKVPLEDKPKQEGTEVKTVPNEASQTNENESKA</sequence>
<feature type="domain" description="Ig-like" evidence="14">
    <location>
        <begin position="186"/>
        <end position="273"/>
    </location>
</feature>
<feature type="region of interest" description="Disordered" evidence="12">
    <location>
        <begin position="813"/>
        <end position="1023"/>
    </location>
</feature>
<feature type="region of interest" description="Disordered" evidence="12">
    <location>
        <begin position="729"/>
        <end position="781"/>
    </location>
</feature>
<feature type="compositionally biased region" description="Basic and acidic residues" evidence="12">
    <location>
        <begin position="1066"/>
        <end position="1083"/>
    </location>
</feature>
<dbReference type="GO" id="GO:0005886">
    <property type="term" value="C:plasma membrane"/>
    <property type="evidence" value="ECO:0007669"/>
    <property type="project" value="UniProtKB-SubCell"/>
</dbReference>
<feature type="region of interest" description="Disordered" evidence="12">
    <location>
        <begin position="1060"/>
        <end position="1101"/>
    </location>
</feature>
<dbReference type="AlphaFoldDB" id="A0A401SLM8"/>
<dbReference type="FunFam" id="2.60.40.10:FF:000017">
    <property type="entry name" value="Down syndrome cell adhesion molecule b"/>
    <property type="match status" value="1"/>
</dbReference>
<evidence type="ECO:0000256" key="4">
    <source>
        <dbReference type="ARBA" id="ARBA00022729"/>
    </source>
</evidence>
<keyword evidence="9" id="KW-1015">Disulfide bond</keyword>
<dbReference type="InterPro" id="IPR003961">
    <property type="entry name" value="FN3_dom"/>
</dbReference>
<keyword evidence="6" id="KW-0130">Cell adhesion</keyword>
<gene>
    <name evidence="16" type="ORF">chiPu_0009735</name>
</gene>
<keyword evidence="4" id="KW-0732">Signal</keyword>
<evidence type="ECO:0000256" key="8">
    <source>
        <dbReference type="ARBA" id="ARBA00023136"/>
    </source>
</evidence>
<dbReference type="SMART" id="SM00409">
    <property type="entry name" value="IG"/>
    <property type="match status" value="5"/>
</dbReference>
<dbReference type="Proteomes" id="UP000287033">
    <property type="component" value="Unassembled WGS sequence"/>
</dbReference>
<feature type="compositionally biased region" description="Low complexity" evidence="12">
    <location>
        <begin position="819"/>
        <end position="859"/>
    </location>
</feature>
<evidence type="ECO:0000256" key="12">
    <source>
        <dbReference type="SAM" id="MobiDB-lite"/>
    </source>
</evidence>
<evidence type="ECO:0000313" key="16">
    <source>
        <dbReference type="EMBL" id="GCC31278.1"/>
    </source>
</evidence>
<dbReference type="InterPro" id="IPR003599">
    <property type="entry name" value="Ig_sub"/>
</dbReference>
<feature type="compositionally biased region" description="Basic and acidic residues" evidence="12">
    <location>
        <begin position="732"/>
        <end position="764"/>
    </location>
</feature>
<feature type="domain" description="Fibronectin type-III" evidence="15">
    <location>
        <begin position="471"/>
        <end position="571"/>
    </location>
</feature>
<evidence type="ECO:0000256" key="7">
    <source>
        <dbReference type="ARBA" id="ARBA00022989"/>
    </source>
</evidence>
<accession>A0A401SLM8</accession>
<dbReference type="FunFam" id="2.60.40.10:FF:000086">
    <property type="entry name" value="Neural cell adhesion molecule 1"/>
    <property type="match status" value="1"/>
</dbReference>
<dbReference type="FunFam" id="2.60.40.10:FF:000636">
    <property type="entry name" value="Neural cell adhesion molecule 2"/>
    <property type="match status" value="1"/>
</dbReference>
<evidence type="ECO:0000256" key="11">
    <source>
        <dbReference type="ARBA" id="ARBA00023319"/>
    </source>
</evidence>
<dbReference type="SMART" id="SM00408">
    <property type="entry name" value="IGc2"/>
    <property type="match status" value="5"/>
</dbReference>
<protein>
    <recommendedName>
        <fullName evidence="18">Neural cell adhesion molecule 1</fullName>
    </recommendedName>
</protein>
<feature type="domain" description="Fibronectin type-III" evidence="15">
    <location>
        <begin position="573"/>
        <end position="669"/>
    </location>
</feature>
<dbReference type="PROSITE" id="PS50853">
    <property type="entry name" value="FN3"/>
    <property type="match status" value="2"/>
</dbReference>
<dbReference type="InterPro" id="IPR007110">
    <property type="entry name" value="Ig-like_dom"/>
</dbReference>
<dbReference type="Pfam" id="PF00041">
    <property type="entry name" value="fn3"/>
    <property type="match status" value="2"/>
</dbReference>
<dbReference type="PRINTS" id="PR01838">
    <property type="entry name" value="NCAMFAMILY"/>
</dbReference>
<dbReference type="GO" id="GO:0007155">
    <property type="term" value="P:cell adhesion"/>
    <property type="evidence" value="ECO:0007669"/>
    <property type="project" value="UniProtKB-KW"/>
</dbReference>
<dbReference type="FunFam" id="2.60.40.10:FF:000032">
    <property type="entry name" value="palladin isoform X1"/>
    <property type="match status" value="1"/>
</dbReference>
<feature type="domain" description="Ig-like" evidence="14">
    <location>
        <begin position="106"/>
        <end position="163"/>
    </location>
</feature>
<dbReference type="SMART" id="SM00060">
    <property type="entry name" value="FN3"/>
    <property type="match status" value="2"/>
</dbReference>
<dbReference type="EMBL" id="BEZZ01000353">
    <property type="protein sequence ID" value="GCC31278.1"/>
    <property type="molecule type" value="Genomic_DNA"/>
</dbReference>
<name>A0A401SLM8_CHIPU</name>
<dbReference type="Pfam" id="PF07679">
    <property type="entry name" value="I-set"/>
    <property type="match status" value="3"/>
</dbReference>
<evidence type="ECO:0000256" key="6">
    <source>
        <dbReference type="ARBA" id="ARBA00022889"/>
    </source>
</evidence>
<dbReference type="FunFam" id="2.60.40.10:FF:001932">
    <property type="entry name" value="Neural cell adhesion molecule 1a"/>
    <property type="match status" value="1"/>
</dbReference>
<keyword evidence="3 13" id="KW-0812">Transmembrane</keyword>
<proteinExistence type="predicted"/>
<feature type="compositionally biased region" description="Polar residues" evidence="12">
    <location>
        <begin position="988"/>
        <end position="1003"/>
    </location>
</feature>
<evidence type="ECO:0008006" key="18">
    <source>
        <dbReference type="Google" id="ProtNLM"/>
    </source>
</evidence>
<keyword evidence="8 13" id="KW-0472">Membrane</keyword>
<evidence type="ECO:0000256" key="5">
    <source>
        <dbReference type="ARBA" id="ARBA00022737"/>
    </source>
</evidence>
<dbReference type="CDD" id="cd00096">
    <property type="entry name" value="Ig"/>
    <property type="match status" value="1"/>
</dbReference>
<dbReference type="InterPro" id="IPR036179">
    <property type="entry name" value="Ig-like_dom_sf"/>
</dbReference>
<dbReference type="OMA" id="SEWKPEM"/>
<evidence type="ECO:0000256" key="3">
    <source>
        <dbReference type="ARBA" id="ARBA00022692"/>
    </source>
</evidence>
<dbReference type="STRING" id="137246.A0A401SLM8"/>
<dbReference type="OrthoDB" id="10056271at2759"/>
<reference evidence="16 17" key="1">
    <citation type="journal article" date="2018" name="Nat. Ecol. Evol.">
        <title>Shark genomes provide insights into elasmobranch evolution and the origin of vertebrates.</title>
        <authorList>
            <person name="Hara Y"/>
            <person name="Yamaguchi K"/>
            <person name="Onimaru K"/>
            <person name="Kadota M"/>
            <person name="Koyanagi M"/>
            <person name="Keeley SD"/>
            <person name="Tatsumi K"/>
            <person name="Tanaka K"/>
            <person name="Motone F"/>
            <person name="Kageyama Y"/>
            <person name="Nozu R"/>
            <person name="Adachi N"/>
            <person name="Nishimura O"/>
            <person name="Nakagawa R"/>
            <person name="Tanegashima C"/>
            <person name="Kiyatake I"/>
            <person name="Matsumoto R"/>
            <person name="Murakumo K"/>
            <person name="Nishida K"/>
            <person name="Terakita A"/>
            <person name="Kuratani S"/>
            <person name="Sato K"/>
            <person name="Hyodo S Kuraku.S."/>
        </authorList>
    </citation>
    <scope>NUCLEOTIDE SEQUENCE [LARGE SCALE GENOMIC DNA]</scope>
</reference>
<keyword evidence="17" id="KW-1185">Reference proteome</keyword>
<dbReference type="InterPro" id="IPR051170">
    <property type="entry name" value="Neural/epithelial_adhesion"/>
</dbReference>
<dbReference type="SUPFAM" id="SSF48726">
    <property type="entry name" value="Immunoglobulin"/>
    <property type="match status" value="5"/>
</dbReference>
<dbReference type="InterPro" id="IPR009138">
    <property type="entry name" value="Neural_cell_adh"/>
</dbReference>
<feature type="compositionally biased region" description="Polar residues" evidence="12">
    <location>
        <begin position="860"/>
        <end position="871"/>
    </location>
</feature>
<evidence type="ECO:0000256" key="9">
    <source>
        <dbReference type="ARBA" id="ARBA00023157"/>
    </source>
</evidence>
<evidence type="ECO:0000259" key="14">
    <source>
        <dbReference type="PROSITE" id="PS50835"/>
    </source>
</evidence>
<dbReference type="InterPro" id="IPR036116">
    <property type="entry name" value="FN3_sf"/>
</dbReference>
<organism evidence="16 17">
    <name type="scientific">Chiloscyllium punctatum</name>
    <name type="common">Brownbanded bambooshark</name>
    <name type="synonym">Hemiscyllium punctatum</name>
    <dbReference type="NCBI Taxonomy" id="137246"/>
    <lineage>
        <taxon>Eukaryota</taxon>
        <taxon>Metazoa</taxon>
        <taxon>Chordata</taxon>
        <taxon>Craniata</taxon>
        <taxon>Vertebrata</taxon>
        <taxon>Chondrichthyes</taxon>
        <taxon>Elasmobranchii</taxon>
        <taxon>Galeomorphii</taxon>
        <taxon>Galeoidea</taxon>
        <taxon>Orectolobiformes</taxon>
        <taxon>Hemiscylliidae</taxon>
        <taxon>Chiloscyllium</taxon>
    </lineage>
</organism>
<keyword evidence="5" id="KW-0677">Repeat</keyword>
<dbReference type="InterPro" id="IPR013783">
    <property type="entry name" value="Ig-like_fold"/>
</dbReference>
<feature type="compositionally biased region" description="Polar residues" evidence="12">
    <location>
        <begin position="1089"/>
        <end position="1101"/>
    </location>
</feature>
<feature type="transmembrane region" description="Helical" evidence="13">
    <location>
        <begin position="687"/>
        <end position="710"/>
    </location>
</feature>